<proteinExistence type="predicted"/>
<keyword evidence="2" id="KW-1185">Reference proteome</keyword>
<reference evidence="1 2" key="1">
    <citation type="submission" date="2017-12" db="EMBL/GenBank/DDBJ databases">
        <title>Sequencing, de novo assembly and annotation of complete genome of a new Thraustochytrid species, strain FCC1311.</title>
        <authorList>
            <person name="Sedici K."/>
            <person name="Godart F."/>
            <person name="Aiese Cigliano R."/>
            <person name="Sanseverino W."/>
            <person name="Barakat M."/>
            <person name="Ortet P."/>
            <person name="Marechal E."/>
            <person name="Cagnac O."/>
            <person name="Amato A."/>
        </authorList>
    </citation>
    <scope>NUCLEOTIDE SEQUENCE [LARGE SCALE GENOMIC DNA]</scope>
</reference>
<organism evidence="1 2">
    <name type="scientific">Hondaea fermentalgiana</name>
    <dbReference type="NCBI Taxonomy" id="2315210"/>
    <lineage>
        <taxon>Eukaryota</taxon>
        <taxon>Sar</taxon>
        <taxon>Stramenopiles</taxon>
        <taxon>Bigyra</taxon>
        <taxon>Labyrinthulomycetes</taxon>
        <taxon>Thraustochytrida</taxon>
        <taxon>Thraustochytriidae</taxon>
        <taxon>Hondaea</taxon>
    </lineage>
</organism>
<dbReference type="AlphaFoldDB" id="A0A2R5H477"/>
<comment type="caution">
    <text evidence="1">The sequence shown here is derived from an EMBL/GenBank/DDBJ whole genome shotgun (WGS) entry which is preliminary data.</text>
</comment>
<dbReference type="EMBL" id="BEYU01000570">
    <property type="protein sequence ID" value="GBG35264.1"/>
    <property type="molecule type" value="Genomic_DNA"/>
</dbReference>
<accession>A0A2R5H477</accession>
<evidence type="ECO:0000313" key="1">
    <source>
        <dbReference type="EMBL" id="GBG35264.1"/>
    </source>
</evidence>
<evidence type="ECO:0000313" key="2">
    <source>
        <dbReference type="Proteomes" id="UP000241890"/>
    </source>
</evidence>
<name>A0A2R5H477_9STRA</name>
<gene>
    <name evidence="1" type="ORF">FCC1311_114872</name>
</gene>
<dbReference type="Proteomes" id="UP000241890">
    <property type="component" value="Unassembled WGS sequence"/>
</dbReference>
<dbReference type="InParanoid" id="A0A2R5H477"/>
<protein>
    <submittedName>
        <fullName evidence="1">Uncharacterized protein</fullName>
    </submittedName>
</protein>
<sequence length="320" mass="33723">MTEITVNTTFTSADSPIWSSSSDGVVEVYLCFEACLSYDGSENPCPAGVDGGASAILGNSTFQFYATDEVPAVGPTGTVTTTVTNVLTMTEQTDLITYEETALEITLSGSDEFCERFDSVLCPRAKSFLIDTLPPASQGIFYLDEELTTPLVEGETYAGVDDATLTVYLMPATDYFSANEWPICGPAISTESNPVSAWSFSYCINEDDGIDTFPCEGPLCNGYYNTMPTAFGDALTTADLEGNAMGGCGADVSEGCPVELLVSLVVGNLTSEPLAGASVHVININDEPEIIIPAANLSGVVRAVDTAVSWTDSNGDTTYI</sequence>
<feature type="non-terminal residue" evidence="1">
    <location>
        <position position="320"/>
    </location>
</feature>